<feature type="region of interest" description="Disordered" evidence="2">
    <location>
        <begin position="195"/>
        <end position="214"/>
    </location>
</feature>
<sequence>MNDLRDPDLDDAIAELGNVLETLEQRAEASERALGKLARQRKAYLSQVTYDLLPKLSSVVLARLREQVPGFVTLQVQESFDTQRKFLGLFASKDYAHTLALLQTRLASHLDQLQHAGLRERNDEIAQVSAQREGLQFQRQATGELLALLQQARRQGTPLPLQVQEQVRHLATLARAARRNDDRADFMERDYRDYSSRHANDSSRTTVDERGPEQRDNPLDLLIYWATDMSTSLRTLVIDTVEEARREVDEVRREFSSESNESRAPTESGTSGSSQSSSAADSLVPAAVAVGVTAAAVTGAVIATDDSLGLFS</sequence>
<evidence type="ECO:0000313" key="3">
    <source>
        <dbReference type="EMBL" id="NWC16399.1"/>
    </source>
</evidence>
<evidence type="ECO:0000313" key="4">
    <source>
        <dbReference type="Proteomes" id="UP000517547"/>
    </source>
</evidence>
<evidence type="ECO:0000256" key="1">
    <source>
        <dbReference type="SAM" id="Coils"/>
    </source>
</evidence>
<protein>
    <submittedName>
        <fullName evidence="3">Uncharacterized protein</fullName>
    </submittedName>
</protein>
<dbReference type="AlphaFoldDB" id="A0A7Y7Y297"/>
<keyword evidence="1" id="KW-0175">Coiled coil</keyword>
<dbReference type="RefSeq" id="WP_017125780.1">
    <property type="nucleotide sequence ID" value="NZ_JACAQE010000007.1"/>
</dbReference>
<proteinExistence type="predicted"/>
<feature type="coiled-coil region" evidence="1">
    <location>
        <begin position="13"/>
        <end position="40"/>
    </location>
</feature>
<feature type="region of interest" description="Disordered" evidence="2">
    <location>
        <begin position="249"/>
        <end position="282"/>
    </location>
</feature>
<evidence type="ECO:0000256" key="2">
    <source>
        <dbReference type="SAM" id="MobiDB-lite"/>
    </source>
</evidence>
<organism evidence="3 4">
    <name type="scientific">Pseudomonas gingeri</name>
    <dbReference type="NCBI Taxonomy" id="117681"/>
    <lineage>
        <taxon>Bacteria</taxon>
        <taxon>Pseudomonadati</taxon>
        <taxon>Pseudomonadota</taxon>
        <taxon>Gammaproteobacteria</taxon>
        <taxon>Pseudomonadales</taxon>
        <taxon>Pseudomonadaceae</taxon>
        <taxon>Pseudomonas</taxon>
    </lineage>
</organism>
<reference evidence="3 4" key="1">
    <citation type="submission" date="2020-04" db="EMBL/GenBank/DDBJ databases">
        <title>Molecular characterization of pseudomonads from Agaricus bisporus reveal novel blotch 2 pathogens in Western Europe.</title>
        <authorList>
            <person name="Taparia T."/>
            <person name="Krijger M."/>
            <person name="Haynes E."/>
            <person name="Elpinstone J.G."/>
            <person name="Noble R."/>
            <person name="Van Der Wolf J."/>
        </authorList>
    </citation>
    <scope>NUCLEOTIDE SEQUENCE [LARGE SCALE GENOMIC DNA]</scope>
    <source>
        <strain evidence="3 4">IPO3738</strain>
    </source>
</reference>
<dbReference type="EMBL" id="JACAQE010000007">
    <property type="protein sequence ID" value="NWC16399.1"/>
    <property type="molecule type" value="Genomic_DNA"/>
</dbReference>
<dbReference type="Proteomes" id="UP000517547">
    <property type="component" value="Unassembled WGS sequence"/>
</dbReference>
<comment type="caution">
    <text evidence="3">The sequence shown here is derived from an EMBL/GenBank/DDBJ whole genome shotgun (WGS) entry which is preliminary data.</text>
</comment>
<name>A0A7Y7Y297_9PSED</name>
<feature type="compositionally biased region" description="Low complexity" evidence="2">
    <location>
        <begin position="257"/>
        <end position="282"/>
    </location>
</feature>
<accession>A0A7Y7Y297</accession>
<gene>
    <name evidence="3" type="ORF">HX845_22270</name>
</gene>